<dbReference type="InterPro" id="IPR036388">
    <property type="entry name" value="WH-like_DNA-bd_sf"/>
</dbReference>
<dbReference type="Pfam" id="PF04326">
    <property type="entry name" value="SLFN_AlbA_2"/>
    <property type="match status" value="1"/>
</dbReference>
<dbReference type="SUPFAM" id="SSF46785">
    <property type="entry name" value="Winged helix' DNA-binding domain"/>
    <property type="match status" value="1"/>
</dbReference>
<dbReference type="InterPro" id="IPR007421">
    <property type="entry name" value="Schlafen_AlbA_2_dom"/>
</dbReference>
<dbReference type="InterPro" id="IPR038475">
    <property type="entry name" value="RecG_C_sf"/>
</dbReference>
<name>A0A369MMR4_EGGLN</name>
<dbReference type="Gene3D" id="1.10.10.10">
    <property type="entry name" value="Winged helix-like DNA-binding domain superfamily/Winged helix DNA-binding domain"/>
    <property type="match status" value="1"/>
</dbReference>
<dbReference type="InterPro" id="IPR038461">
    <property type="entry name" value="Schlafen_AlbA_2_dom_sf"/>
</dbReference>
<sequence length="526" mass="58504">MDDREFHSVIAHLRVAGTDNQSFEVKSCRKELTRDIGRTISGFANASGGTIICGLDENDDFKPVKGFDAARIQDALANYCGEKMRPPIRPIIETFILEGKPVLAAHIPELLPVQKPCYITASGCYGGSYIRVGDGDRRLSGYEIDRLIDEHEQPRYDDRIVREATLDDLDPDLVTGLLRRERSLHPSRLGTMDDETLLCKLHVAKADDHGLLHPTLAGLLALGTYPQEFYPCLVVTFTSYPGRIKAETLPGTRRFVDSFTCVGPIPDMIEDAVAAVTKNMRTGSRIQGTFRYDVPDYPAPAVREAIANALMHRDYSPNAQGTSVAVDLYADRLEIINPGGLYGTMTVSDLGEKHAAGSYRNQYLSNILESTPRALNHPTAPDGYVAERRGTGFFVINDEVRRAGKPDPEPYDSLTRFCLTFRNEWEPSDSRAFIVPESEGIRLPIQSADDESNIPKIAGTRPERLEYAIVELAAAQESVSMRELMEELKRSRPTIRKRVADLVERGVLAPTGAMNSPHVRYRLVNR</sequence>
<dbReference type="GeneID" id="69511961"/>
<feature type="domain" description="Schlafen AlbA-2" evidence="1">
    <location>
        <begin position="20"/>
        <end position="139"/>
    </location>
</feature>
<evidence type="ECO:0000313" key="3">
    <source>
        <dbReference type="Proteomes" id="UP000253752"/>
    </source>
</evidence>
<dbReference type="InterPro" id="IPR036390">
    <property type="entry name" value="WH_DNA-bd_sf"/>
</dbReference>
<dbReference type="PANTHER" id="PTHR30595">
    <property type="entry name" value="GLPR-RELATED TRANSCRIPTIONAL REPRESSOR"/>
    <property type="match status" value="1"/>
</dbReference>
<accession>A0A369MMR4</accession>
<evidence type="ECO:0000313" key="2">
    <source>
        <dbReference type="EMBL" id="RDB75881.1"/>
    </source>
</evidence>
<protein>
    <submittedName>
        <fullName evidence="2">HTH domain-containing protein</fullName>
    </submittedName>
</protein>
<dbReference type="EMBL" id="PPTX01000025">
    <property type="protein sequence ID" value="RDB75881.1"/>
    <property type="molecule type" value="Genomic_DNA"/>
</dbReference>
<gene>
    <name evidence="2" type="ORF">C1872_13480</name>
</gene>
<dbReference type="PANTHER" id="PTHR30595:SF6">
    <property type="entry name" value="SCHLAFEN ALBA-2 DOMAIN-CONTAINING PROTEIN"/>
    <property type="match status" value="1"/>
</dbReference>
<organism evidence="2 3">
    <name type="scientific">Eggerthella lenta</name>
    <name type="common">Eubacterium lentum</name>
    <dbReference type="NCBI Taxonomy" id="84112"/>
    <lineage>
        <taxon>Bacteria</taxon>
        <taxon>Bacillati</taxon>
        <taxon>Actinomycetota</taxon>
        <taxon>Coriobacteriia</taxon>
        <taxon>Eggerthellales</taxon>
        <taxon>Eggerthellaceae</taxon>
        <taxon>Eggerthella</taxon>
    </lineage>
</organism>
<dbReference type="RefSeq" id="WP_009306772.1">
    <property type="nucleotide sequence ID" value="NZ_AP025575.1"/>
</dbReference>
<dbReference type="AlphaFoldDB" id="A0A369MMR4"/>
<evidence type="ECO:0000259" key="1">
    <source>
        <dbReference type="Pfam" id="PF04326"/>
    </source>
</evidence>
<dbReference type="Gene3D" id="3.30.950.30">
    <property type="entry name" value="Schlafen, AAA domain"/>
    <property type="match status" value="1"/>
</dbReference>
<dbReference type="Gene3D" id="3.30.565.60">
    <property type="match status" value="1"/>
</dbReference>
<dbReference type="Proteomes" id="UP000253752">
    <property type="component" value="Unassembled WGS sequence"/>
</dbReference>
<dbReference type="Pfam" id="PF13749">
    <property type="entry name" value="HATPase_c_4"/>
    <property type="match status" value="1"/>
</dbReference>
<reference evidence="2 3" key="1">
    <citation type="journal article" date="2018" name="Elife">
        <title>Discovery and characterization of a prevalent human gut bacterial enzyme sufficient for the inactivation of a family of plant toxins.</title>
        <authorList>
            <person name="Koppel N."/>
            <person name="Bisanz J.E."/>
            <person name="Pandelia M.E."/>
            <person name="Turnbaugh P.J."/>
            <person name="Balskus E.P."/>
        </authorList>
    </citation>
    <scope>NUCLEOTIDE SEQUENCE [LARGE SCALE GENOMIC DNA]</scope>
    <source>
        <strain evidence="2 3">MR1 #12</strain>
    </source>
</reference>
<comment type="caution">
    <text evidence="2">The sequence shown here is derived from an EMBL/GenBank/DDBJ whole genome shotgun (WGS) entry which is preliminary data.</text>
</comment>
<proteinExistence type="predicted"/>